<feature type="compositionally biased region" description="Polar residues" evidence="1">
    <location>
        <begin position="18"/>
        <end position="42"/>
    </location>
</feature>
<reference evidence="2 3" key="1">
    <citation type="submission" date="2019-09" db="EMBL/GenBank/DDBJ databases">
        <authorList>
            <person name="Ou C."/>
        </authorList>
    </citation>
    <scope>NUCLEOTIDE SEQUENCE [LARGE SCALE GENOMIC DNA]</scope>
    <source>
        <strain evidence="2">S2</strain>
        <tissue evidence="2">Leaf</tissue>
    </source>
</reference>
<reference evidence="2 3" key="3">
    <citation type="submission" date="2019-11" db="EMBL/GenBank/DDBJ databases">
        <title>A de novo genome assembly of a pear dwarfing rootstock.</title>
        <authorList>
            <person name="Wang F."/>
            <person name="Wang J."/>
            <person name="Li S."/>
            <person name="Zhang Y."/>
            <person name="Fang M."/>
            <person name="Ma L."/>
            <person name="Zhao Y."/>
            <person name="Jiang S."/>
        </authorList>
    </citation>
    <scope>NUCLEOTIDE SEQUENCE [LARGE SCALE GENOMIC DNA]</scope>
    <source>
        <strain evidence="2">S2</strain>
        <tissue evidence="2">Leaf</tissue>
    </source>
</reference>
<dbReference type="AlphaFoldDB" id="A0A5N5HLE0"/>
<proteinExistence type="predicted"/>
<evidence type="ECO:0000313" key="2">
    <source>
        <dbReference type="EMBL" id="KAB2626962.1"/>
    </source>
</evidence>
<gene>
    <name evidence="2" type="ORF">D8674_020580</name>
</gene>
<evidence type="ECO:0000313" key="3">
    <source>
        <dbReference type="Proteomes" id="UP000327157"/>
    </source>
</evidence>
<dbReference type="EMBL" id="SMOL01000157">
    <property type="protein sequence ID" value="KAB2626962.1"/>
    <property type="molecule type" value="Genomic_DNA"/>
</dbReference>
<dbReference type="OrthoDB" id="784889at2759"/>
<reference evidence="3" key="2">
    <citation type="submission" date="2019-10" db="EMBL/GenBank/DDBJ databases">
        <title>A de novo genome assembly of a pear dwarfing rootstock.</title>
        <authorList>
            <person name="Wang F."/>
            <person name="Wang J."/>
            <person name="Li S."/>
            <person name="Zhang Y."/>
            <person name="Fang M."/>
            <person name="Ma L."/>
            <person name="Zhao Y."/>
            <person name="Jiang S."/>
        </authorList>
    </citation>
    <scope>NUCLEOTIDE SEQUENCE [LARGE SCALE GENOMIC DNA]</scope>
</reference>
<dbReference type="Proteomes" id="UP000327157">
    <property type="component" value="Chromosome 2"/>
</dbReference>
<sequence length="72" mass="8043">MFEFKEANNKSTYDAKSRVSSLISNSPCTVPQRTSPFPQNSSSSDTFMSIVGGNESLGVSESKQSWVHYFLW</sequence>
<feature type="region of interest" description="Disordered" evidence="1">
    <location>
        <begin position="1"/>
        <end position="42"/>
    </location>
</feature>
<protein>
    <submittedName>
        <fullName evidence="2">Protein TIME FOR COFFEE-like</fullName>
    </submittedName>
</protein>
<evidence type="ECO:0000256" key="1">
    <source>
        <dbReference type="SAM" id="MobiDB-lite"/>
    </source>
</evidence>
<comment type="caution">
    <text evidence="2">The sequence shown here is derived from an EMBL/GenBank/DDBJ whole genome shotgun (WGS) entry which is preliminary data.</text>
</comment>
<organism evidence="2 3">
    <name type="scientific">Pyrus ussuriensis x Pyrus communis</name>
    <dbReference type="NCBI Taxonomy" id="2448454"/>
    <lineage>
        <taxon>Eukaryota</taxon>
        <taxon>Viridiplantae</taxon>
        <taxon>Streptophyta</taxon>
        <taxon>Embryophyta</taxon>
        <taxon>Tracheophyta</taxon>
        <taxon>Spermatophyta</taxon>
        <taxon>Magnoliopsida</taxon>
        <taxon>eudicotyledons</taxon>
        <taxon>Gunneridae</taxon>
        <taxon>Pentapetalae</taxon>
        <taxon>rosids</taxon>
        <taxon>fabids</taxon>
        <taxon>Rosales</taxon>
        <taxon>Rosaceae</taxon>
        <taxon>Amygdaloideae</taxon>
        <taxon>Maleae</taxon>
        <taxon>Pyrus</taxon>
    </lineage>
</organism>
<accession>A0A5N5HLE0</accession>
<feature type="compositionally biased region" description="Basic and acidic residues" evidence="1">
    <location>
        <begin position="1"/>
        <end position="17"/>
    </location>
</feature>
<name>A0A5N5HLE0_9ROSA</name>
<keyword evidence="3" id="KW-1185">Reference proteome</keyword>